<dbReference type="PANTHER" id="PTHR45138:SF2">
    <property type="entry name" value="DIGUANYLATE CYCLASE VDCA"/>
    <property type="match status" value="1"/>
</dbReference>
<dbReference type="RefSeq" id="WP_132976687.1">
    <property type="nucleotide sequence ID" value="NZ_SMAO01000003.1"/>
</dbReference>
<dbReference type="EC" id="2.7.7.65" evidence="2"/>
<keyword evidence="3" id="KW-0175">Coiled coil</keyword>
<sequence length="344" mass="38880">MTVKKIEFPEDLSASSEYLRMAVPLMIQRQIPPTPHNYALWYVHVQNQHPELSEALLEQFPGPGLYDHEKSEWLFFEFFIRNYLPNSPDIQNLLVNIVAQLAQAVSKNVKGTQKYGETLKEAMDVFDMAVDSDRIRDALTQLLADTTTVENLNQEFQVELQSARIEVEHLRKELEESQRSARIDSLTRIANRRAFDDALDQSLSMTDEPTCLLLLDLDHFKQCNDTYGHQMGDRILEIVGGILAGFQTETVFVARYGGEEFAVIVNDRAAVARALAETLRQKVSALRLKRKNSTEVIGSVTVSIGLAQAREGETAQKLVERADVALYRAKHNGRNCVITWGESA</sequence>
<evidence type="ECO:0000256" key="3">
    <source>
        <dbReference type="SAM" id="Coils"/>
    </source>
</evidence>
<name>A0A4R3MZX8_9GAMM</name>
<evidence type="ECO:0000313" key="5">
    <source>
        <dbReference type="EMBL" id="TCT22300.1"/>
    </source>
</evidence>
<dbReference type="Pfam" id="PF00990">
    <property type="entry name" value="GGDEF"/>
    <property type="match status" value="1"/>
</dbReference>
<dbReference type="GO" id="GO:0052621">
    <property type="term" value="F:diguanylate cyclase activity"/>
    <property type="evidence" value="ECO:0007669"/>
    <property type="project" value="UniProtKB-EC"/>
</dbReference>
<dbReference type="OrthoDB" id="9812260at2"/>
<dbReference type="GO" id="GO:1902201">
    <property type="term" value="P:negative regulation of bacterial-type flagellum-dependent cell motility"/>
    <property type="evidence" value="ECO:0007669"/>
    <property type="project" value="TreeGrafter"/>
</dbReference>
<evidence type="ECO:0000313" key="6">
    <source>
        <dbReference type="Proteomes" id="UP000295717"/>
    </source>
</evidence>
<dbReference type="PROSITE" id="PS50887">
    <property type="entry name" value="GGDEF"/>
    <property type="match status" value="1"/>
</dbReference>
<dbReference type="FunFam" id="3.30.70.270:FF:000001">
    <property type="entry name" value="Diguanylate cyclase domain protein"/>
    <property type="match status" value="1"/>
</dbReference>
<dbReference type="PANTHER" id="PTHR45138">
    <property type="entry name" value="REGULATORY COMPONENTS OF SENSORY TRANSDUCTION SYSTEM"/>
    <property type="match status" value="1"/>
</dbReference>
<evidence type="ECO:0000259" key="4">
    <source>
        <dbReference type="PROSITE" id="PS50887"/>
    </source>
</evidence>
<dbReference type="SUPFAM" id="SSF55073">
    <property type="entry name" value="Nucleotide cyclase"/>
    <property type="match status" value="1"/>
</dbReference>
<keyword evidence="6" id="KW-1185">Reference proteome</keyword>
<dbReference type="GO" id="GO:0005886">
    <property type="term" value="C:plasma membrane"/>
    <property type="evidence" value="ECO:0007669"/>
    <property type="project" value="TreeGrafter"/>
</dbReference>
<accession>A0A4R3MZX8</accession>
<dbReference type="CDD" id="cd01949">
    <property type="entry name" value="GGDEF"/>
    <property type="match status" value="1"/>
</dbReference>
<comment type="caution">
    <text evidence="5">The sequence shown here is derived from an EMBL/GenBank/DDBJ whole genome shotgun (WGS) entry which is preliminary data.</text>
</comment>
<dbReference type="GO" id="GO:0043709">
    <property type="term" value="P:cell adhesion involved in single-species biofilm formation"/>
    <property type="evidence" value="ECO:0007669"/>
    <property type="project" value="TreeGrafter"/>
</dbReference>
<dbReference type="Proteomes" id="UP000295717">
    <property type="component" value="Unassembled WGS sequence"/>
</dbReference>
<dbReference type="EMBL" id="SMAO01000003">
    <property type="protein sequence ID" value="TCT22300.1"/>
    <property type="molecule type" value="Genomic_DNA"/>
</dbReference>
<dbReference type="Gene3D" id="3.30.70.270">
    <property type="match status" value="1"/>
</dbReference>
<dbReference type="SMART" id="SM00267">
    <property type="entry name" value="GGDEF"/>
    <property type="match status" value="1"/>
</dbReference>
<dbReference type="InterPro" id="IPR000160">
    <property type="entry name" value="GGDEF_dom"/>
</dbReference>
<gene>
    <name evidence="5" type="ORF">EDC35_103399</name>
</gene>
<feature type="coiled-coil region" evidence="3">
    <location>
        <begin position="153"/>
        <end position="180"/>
    </location>
</feature>
<feature type="domain" description="GGDEF" evidence="4">
    <location>
        <begin position="208"/>
        <end position="342"/>
    </location>
</feature>
<dbReference type="InterPro" id="IPR043128">
    <property type="entry name" value="Rev_trsase/Diguanyl_cyclase"/>
</dbReference>
<dbReference type="NCBIfam" id="TIGR00254">
    <property type="entry name" value="GGDEF"/>
    <property type="match status" value="1"/>
</dbReference>
<comment type="cofactor">
    <cofactor evidence="1">
        <name>Mg(2+)</name>
        <dbReference type="ChEBI" id="CHEBI:18420"/>
    </cofactor>
</comment>
<dbReference type="AlphaFoldDB" id="A0A4R3MZX8"/>
<dbReference type="InterPro" id="IPR050469">
    <property type="entry name" value="Diguanylate_Cyclase"/>
</dbReference>
<proteinExistence type="predicted"/>
<reference evidence="5 6" key="1">
    <citation type="submission" date="2019-03" db="EMBL/GenBank/DDBJ databases">
        <title>Genomic Encyclopedia of Type Strains, Phase IV (KMG-IV): sequencing the most valuable type-strain genomes for metagenomic binning, comparative biology and taxonomic classification.</title>
        <authorList>
            <person name="Goeker M."/>
        </authorList>
    </citation>
    <scope>NUCLEOTIDE SEQUENCE [LARGE SCALE GENOMIC DNA]</scope>
    <source>
        <strain evidence="5 6">DSM 13587</strain>
    </source>
</reference>
<organism evidence="5 6">
    <name type="scientific">Thiobaca trueperi</name>
    <dbReference type="NCBI Taxonomy" id="127458"/>
    <lineage>
        <taxon>Bacteria</taxon>
        <taxon>Pseudomonadati</taxon>
        <taxon>Pseudomonadota</taxon>
        <taxon>Gammaproteobacteria</taxon>
        <taxon>Chromatiales</taxon>
        <taxon>Chromatiaceae</taxon>
        <taxon>Thiobaca</taxon>
    </lineage>
</organism>
<protein>
    <recommendedName>
        <fullName evidence="2">diguanylate cyclase</fullName>
        <ecNumber evidence="2">2.7.7.65</ecNumber>
    </recommendedName>
</protein>
<dbReference type="InterPro" id="IPR029787">
    <property type="entry name" value="Nucleotide_cyclase"/>
</dbReference>
<evidence type="ECO:0000256" key="1">
    <source>
        <dbReference type="ARBA" id="ARBA00001946"/>
    </source>
</evidence>
<evidence type="ECO:0000256" key="2">
    <source>
        <dbReference type="ARBA" id="ARBA00012528"/>
    </source>
</evidence>